<dbReference type="AlphaFoldDB" id="A0A0D0C3R7"/>
<dbReference type="Proteomes" id="UP000053593">
    <property type="component" value="Unassembled WGS sequence"/>
</dbReference>
<evidence type="ECO:0000313" key="2">
    <source>
        <dbReference type="EMBL" id="KIK62801.1"/>
    </source>
</evidence>
<protein>
    <recommendedName>
        <fullName evidence="1">DUF6699 domain-containing protein</fullName>
    </recommendedName>
</protein>
<organism evidence="2 3">
    <name type="scientific">Collybiopsis luxurians FD-317 M1</name>
    <dbReference type="NCBI Taxonomy" id="944289"/>
    <lineage>
        <taxon>Eukaryota</taxon>
        <taxon>Fungi</taxon>
        <taxon>Dikarya</taxon>
        <taxon>Basidiomycota</taxon>
        <taxon>Agaricomycotina</taxon>
        <taxon>Agaricomycetes</taxon>
        <taxon>Agaricomycetidae</taxon>
        <taxon>Agaricales</taxon>
        <taxon>Marasmiineae</taxon>
        <taxon>Omphalotaceae</taxon>
        <taxon>Collybiopsis</taxon>
        <taxon>Collybiopsis luxurians</taxon>
    </lineage>
</organism>
<reference evidence="2 3" key="1">
    <citation type="submission" date="2014-04" db="EMBL/GenBank/DDBJ databases">
        <title>Evolutionary Origins and Diversification of the Mycorrhizal Mutualists.</title>
        <authorList>
            <consortium name="DOE Joint Genome Institute"/>
            <consortium name="Mycorrhizal Genomics Consortium"/>
            <person name="Kohler A."/>
            <person name="Kuo A."/>
            <person name="Nagy L.G."/>
            <person name="Floudas D."/>
            <person name="Copeland A."/>
            <person name="Barry K.W."/>
            <person name="Cichocki N."/>
            <person name="Veneault-Fourrey C."/>
            <person name="LaButti K."/>
            <person name="Lindquist E.A."/>
            <person name="Lipzen A."/>
            <person name="Lundell T."/>
            <person name="Morin E."/>
            <person name="Murat C."/>
            <person name="Riley R."/>
            <person name="Ohm R."/>
            <person name="Sun H."/>
            <person name="Tunlid A."/>
            <person name="Henrissat B."/>
            <person name="Grigoriev I.V."/>
            <person name="Hibbett D.S."/>
            <person name="Martin F."/>
        </authorList>
    </citation>
    <scope>NUCLEOTIDE SEQUENCE [LARGE SCALE GENOMIC DNA]</scope>
    <source>
        <strain evidence="2 3">FD-317 M1</strain>
    </source>
</reference>
<dbReference type="EMBL" id="KN834766">
    <property type="protein sequence ID" value="KIK62801.1"/>
    <property type="molecule type" value="Genomic_DNA"/>
</dbReference>
<feature type="non-terminal residue" evidence="2">
    <location>
        <position position="152"/>
    </location>
</feature>
<dbReference type="Pfam" id="PF20415">
    <property type="entry name" value="DUF6699"/>
    <property type="match status" value="1"/>
</dbReference>
<proteinExistence type="predicted"/>
<dbReference type="HOGENOM" id="CLU_085813_1_0_1"/>
<dbReference type="InterPro" id="IPR046522">
    <property type="entry name" value="DUF6699"/>
</dbReference>
<sequence length="152" mass="17553">LHILLAYSHHPAINYDIGLPTSTISTSAQRSLPAKVLSEPAVYPPVSHLRIQICHAQYGWPILVRPSLKCPYITVKDIFTSIYHSLHENITSTEYDALSLKDRQKVKMGYKTRYKRLRDWESREAERRKGVKRVDFLYGRTRFMGLAISDPP</sequence>
<feature type="domain" description="DUF6699" evidence="1">
    <location>
        <begin position="13"/>
        <end position="146"/>
    </location>
</feature>
<feature type="non-terminal residue" evidence="2">
    <location>
        <position position="1"/>
    </location>
</feature>
<keyword evidence="3" id="KW-1185">Reference proteome</keyword>
<gene>
    <name evidence="2" type="ORF">GYMLUDRAFT_120136</name>
</gene>
<dbReference type="OrthoDB" id="2783256at2759"/>
<accession>A0A0D0C3R7</accession>
<evidence type="ECO:0000313" key="3">
    <source>
        <dbReference type="Proteomes" id="UP000053593"/>
    </source>
</evidence>
<evidence type="ECO:0000259" key="1">
    <source>
        <dbReference type="Pfam" id="PF20415"/>
    </source>
</evidence>
<name>A0A0D0C3R7_9AGAR</name>